<reference evidence="1" key="2">
    <citation type="submission" date="2023-05" db="EMBL/GenBank/DDBJ databases">
        <authorList>
            <consortium name="Lawrence Berkeley National Laboratory"/>
            <person name="Steindorff A."/>
            <person name="Hensen N."/>
            <person name="Bonometti L."/>
            <person name="Westerberg I."/>
            <person name="Brannstrom I.O."/>
            <person name="Guillou S."/>
            <person name="Cros-Aarteil S."/>
            <person name="Calhoun S."/>
            <person name="Haridas S."/>
            <person name="Kuo A."/>
            <person name="Mondo S."/>
            <person name="Pangilinan J."/>
            <person name="Riley R."/>
            <person name="Labutti K."/>
            <person name="Andreopoulos B."/>
            <person name="Lipzen A."/>
            <person name="Chen C."/>
            <person name="Yanf M."/>
            <person name="Daum C."/>
            <person name="Ng V."/>
            <person name="Clum A."/>
            <person name="Ohm R."/>
            <person name="Martin F."/>
            <person name="Silar P."/>
            <person name="Natvig D."/>
            <person name="Lalanne C."/>
            <person name="Gautier V."/>
            <person name="Ament-Velasquez S.L."/>
            <person name="Kruys A."/>
            <person name="Hutchinson M.I."/>
            <person name="Powell A.J."/>
            <person name="Barry K."/>
            <person name="Miller A.N."/>
            <person name="Grigoriev I.V."/>
            <person name="Debuchy R."/>
            <person name="Gladieux P."/>
            <person name="Thoren M.H."/>
            <person name="Johannesson H."/>
        </authorList>
    </citation>
    <scope>NUCLEOTIDE SEQUENCE</scope>
    <source>
        <strain evidence="1">CBS 731.68</strain>
    </source>
</reference>
<sequence length="243" mass="27232">MLFFTGKEALVHRAVRRLFGHAWFRRIWIVHEVGISNEIHVIVRGIYLDWETLRGFVEWVNRSGQQSRRVKHAMSAKASSNGDAGGPYFFLTLQIAAYMSMMRHQVLTMNPLPLATLMMGSYASFASTDPRDKVFALLALAYGSRSYHSILAGELTANSALCTTLPSWVLDYSSGYTIEMRTQHLKATALIDPSGTVTVLNEKHRYQRRALLLSAIPFAAITQLNDFFQFWGALRAGDQPSGG</sequence>
<reference evidence="1" key="1">
    <citation type="journal article" date="2023" name="Mol. Phylogenet. Evol.">
        <title>Genome-scale phylogeny and comparative genomics of the fungal order Sordariales.</title>
        <authorList>
            <person name="Hensen N."/>
            <person name="Bonometti L."/>
            <person name="Westerberg I."/>
            <person name="Brannstrom I.O."/>
            <person name="Guillou S."/>
            <person name="Cros-Aarteil S."/>
            <person name="Calhoun S."/>
            <person name="Haridas S."/>
            <person name="Kuo A."/>
            <person name="Mondo S."/>
            <person name="Pangilinan J."/>
            <person name="Riley R."/>
            <person name="LaButti K."/>
            <person name="Andreopoulos B."/>
            <person name="Lipzen A."/>
            <person name="Chen C."/>
            <person name="Yan M."/>
            <person name="Daum C."/>
            <person name="Ng V."/>
            <person name="Clum A."/>
            <person name="Steindorff A."/>
            <person name="Ohm R.A."/>
            <person name="Martin F."/>
            <person name="Silar P."/>
            <person name="Natvig D.O."/>
            <person name="Lalanne C."/>
            <person name="Gautier V."/>
            <person name="Ament-Velasquez S.L."/>
            <person name="Kruys A."/>
            <person name="Hutchinson M.I."/>
            <person name="Powell A.J."/>
            <person name="Barry K."/>
            <person name="Miller A.N."/>
            <person name="Grigoriev I.V."/>
            <person name="Debuchy R."/>
            <person name="Gladieux P."/>
            <person name="Hiltunen Thoren M."/>
            <person name="Johannesson H."/>
        </authorList>
    </citation>
    <scope>NUCLEOTIDE SEQUENCE</scope>
    <source>
        <strain evidence="1">CBS 731.68</strain>
    </source>
</reference>
<evidence type="ECO:0008006" key="3">
    <source>
        <dbReference type="Google" id="ProtNLM"/>
    </source>
</evidence>
<name>A0AAN6TUJ1_9PEZI</name>
<evidence type="ECO:0000313" key="1">
    <source>
        <dbReference type="EMBL" id="KAK4121005.1"/>
    </source>
</evidence>
<dbReference type="Proteomes" id="UP001302602">
    <property type="component" value="Unassembled WGS sequence"/>
</dbReference>
<dbReference type="GeneID" id="87833310"/>
<accession>A0AAN6TUJ1</accession>
<dbReference type="AlphaFoldDB" id="A0AAN6TUJ1"/>
<proteinExistence type="predicted"/>
<keyword evidence="2" id="KW-1185">Reference proteome</keyword>
<gene>
    <name evidence="1" type="ORF">N657DRAFT_683129</name>
</gene>
<dbReference type="PANTHER" id="PTHR24148">
    <property type="entry name" value="ANKYRIN REPEAT DOMAIN-CONTAINING PROTEIN 39 HOMOLOG-RELATED"/>
    <property type="match status" value="1"/>
</dbReference>
<organism evidence="1 2">
    <name type="scientific">Parathielavia appendiculata</name>
    <dbReference type="NCBI Taxonomy" id="2587402"/>
    <lineage>
        <taxon>Eukaryota</taxon>
        <taxon>Fungi</taxon>
        <taxon>Dikarya</taxon>
        <taxon>Ascomycota</taxon>
        <taxon>Pezizomycotina</taxon>
        <taxon>Sordariomycetes</taxon>
        <taxon>Sordariomycetidae</taxon>
        <taxon>Sordariales</taxon>
        <taxon>Chaetomiaceae</taxon>
        <taxon>Parathielavia</taxon>
    </lineage>
</organism>
<dbReference type="RefSeq" id="XP_062644776.1">
    <property type="nucleotide sequence ID" value="XM_062796542.1"/>
</dbReference>
<dbReference type="InterPro" id="IPR052895">
    <property type="entry name" value="HetReg/Transcr_Mod"/>
</dbReference>
<comment type="caution">
    <text evidence="1">The sequence shown here is derived from an EMBL/GenBank/DDBJ whole genome shotgun (WGS) entry which is preliminary data.</text>
</comment>
<dbReference type="EMBL" id="MU853235">
    <property type="protein sequence ID" value="KAK4121005.1"/>
    <property type="molecule type" value="Genomic_DNA"/>
</dbReference>
<evidence type="ECO:0000313" key="2">
    <source>
        <dbReference type="Proteomes" id="UP001302602"/>
    </source>
</evidence>
<dbReference type="PANTHER" id="PTHR24148:SF64">
    <property type="entry name" value="HETEROKARYON INCOMPATIBILITY DOMAIN-CONTAINING PROTEIN"/>
    <property type="match status" value="1"/>
</dbReference>
<protein>
    <recommendedName>
        <fullName evidence="3">Heterokaryon incompatibility domain-containing protein</fullName>
    </recommendedName>
</protein>